<organism evidence="1">
    <name type="scientific">uncultured organism</name>
    <dbReference type="NCBI Taxonomy" id="155900"/>
    <lineage>
        <taxon>unclassified sequences</taxon>
        <taxon>environmental samples</taxon>
    </lineage>
</organism>
<reference evidence="1" key="1">
    <citation type="journal article" date="2013" name="Syst. Appl. Microbiol.">
        <title>New insights into the archaeal diversity of a hypersaline microbial mat obtained by a metagenomic approach.</title>
        <authorList>
            <person name="Lopez-Lopez A."/>
            <person name="Richter M."/>
            <person name="Pena A."/>
            <person name="Tamames J."/>
            <person name="Rossello-Mora R."/>
        </authorList>
    </citation>
    <scope>NUCLEOTIDE SEQUENCE</scope>
</reference>
<gene>
    <name evidence="1" type="ORF">FLSS-22_0028</name>
</gene>
<proteinExistence type="predicted"/>
<evidence type="ECO:0000313" key="1">
    <source>
        <dbReference type="EMBL" id="AGF93334.1"/>
    </source>
</evidence>
<protein>
    <submittedName>
        <fullName evidence="1">Uncharacterized protein</fullName>
    </submittedName>
</protein>
<dbReference type="EMBL" id="JX684088">
    <property type="protein sequence ID" value="AGF93334.1"/>
    <property type="molecule type" value="Genomic_DNA"/>
</dbReference>
<sequence>MPPLFVGFFDGGDTFYDNFEEWAGIATSHDLENWKRVSRNGPWVESPYGSVRYMDGLIHENEIYYYYEYTRKDGSHEIRVNSMELD</sequence>
<accession>M1PVZ1</accession>
<name>M1PVZ1_9ZZZZ</name>
<dbReference type="AlphaFoldDB" id="M1PVZ1"/>